<name>A0A328BBF0_9BACT</name>
<dbReference type="Pfam" id="PF12697">
    <property type="entry name" value="Abhydrolase_6"/>
    <property type="match status" value="1"/>
</dbReference>
<dbReference type="SUPFAM" id="SSF53474">
    <property type="entry name" value="alpha/beta-Hydrolases"/>
    <property type="match status" value="1"/>
</dbReference>
<dbReference type="PANTHER" id="PTHR43798:SF5">
    <property type="entry name" value="MONOACYLGLYCEROL LIPASE ABHD6"/>
    <property type="match status" value="1"/>
</dbReference>
<evidence type="ECO:0000313" key="2">
    <source>
        <dbReference type="EMBL" id="RAK64109.1"/>
    </source>
</evidence>
<dbReference type="EMBL" id="QHKM01000007">
    <property type="protein sequence ID" value="RAK64109.1"/>
    <property type="molecule type" value="Genomic_DNA"/>
</dbReference>
<dbReference type="InterPro" id="IPR000073">
    <property type="entry name" value="AB_hydrolase_1"/>
</dbReference>
<dbReference type="InterPro" id="IPR050266">
    <property type="entry name" value="AB_hydrolase_sf"/>
</dbReference>
<dbReference type="AlphaFoldDB" id="A0A328BBF0"/>
<proteinExistence type="predicted"/>
<reference evidence="3" key="1">
    <citation type="submission" date="2018-05" db="EMBL/GenBank/DDBJ databases">
        <authorList>
            <person name="Nie L."/>
        </authorList>
    </citation>
    <scope>NUCLEOTIDE SEQUENCE [LARGE SCALE GENOMIC DNA]</scope>
    <source>
        <strain evidence="3">NL</strain>
    </source>
</reference>
<dbReference type="PRINTS" id="PR00111">
    <property type="entry name" value="ABHYDROLASE"/>
</dbReference>
<organism evidence="2 3">
    <name type="scientific">Hymenobacter edaphi</name>
    <dbReference type="NCBI Taxonomy" id="2211146"/>
    <lineage>
        <taxon>Bacteria</taxon>
        <taxon>Pseudomonadati</taxon>
        <taxon>Bacteroidota</taxon>
        <taxon>Cytophagia</taxon>
        <taxon>Cytophagales</taxon>
        <taxon>Hymenobacteraceae</taxon>
        <taxon>Hymenobacter</taxon>
    </lineage>
</organism>
<protein>
    <submittedName>
        <fullName evidence="2">Alpha/beta hydrolase</fullName>
    </submittedName>
</protein>
<dbReference type="GO" id="GO:0016020">
    <property type="term" value="C:membrane"/>
    <property type="evidence" value="ECO:0007669"/>
    <property type="project" value="TreeGrafter"/>
</dbReference>
<dbReference type="Proteomes" id="UP000248553">
    <property type="component" value="Unassembled WGS sequence"/>
</dbReference>
<feature type="domain" description="AB hydrolase-1" evidence="1">
    <location>
        <begin position="22"/>
        <end position="243"/>
    </location>
</feature>
<gene>
    <name evidence="2" type="ORF">DLM85_19415</name>
</gene>
<accession>A0A328BBF0</accession>
<dbReference type="GO" id="GO:0046464">
    <property type="term" value="P:acylglycerol catabolic process"/>
    <property type="evidence" value="ECO:0007669"/>
    <property type="project" value="TreeGrafter"/>
</dbReference>
<dbReference type="RefSeq" id="WP_111479830.1">
    <property type="nucleotide sequence ID" value="NZ_QHKM01000007.1"/>
</dbReference>
<dbReference type="InterPro" id="IPR029058">
    <property type="entry name" value="AB_hydrolase_fold"/>
</dbReference>
<evidence type="ECO:0000313" key="3">
    <source>
        <dbReference type="Proteomes" id="UP000248553"/>
    </source>
</evidence>
<dbReference type="OrthoDB" id="9780932at2"/>
<keyword evidence="2" id="KW-0378">Hydrolase</keyword>
<dbReference type="PANTHER" id="PTHR43798">
    <property type="entry name" value="MONOACYLGLYCEROL LIPASE"/>
    <property type="match status" value="1"/>
</dbReference>
<evidence type="ECO:0000259" key="1">
    <source>
        <dbReference type="Pfam" id="PF12697"/>
    </source>
</evidence>
<sequence>MELQIKQHNGFKYVDEGQGETLLLLHGLFGALSNWQGVVEEFARTHRVVIPMLPVYDMPLTRAGISGLVDFVEDFTQAMQLTQPAVVLGNSLGGHVALVYALRNPQRVKQMVLTGSSGLFEDGMGGSFPRRGDYQYVQERVAYTFYDPKVATKELVDEVFDVTNSNAKCLRIIAIARSAQRHNMAKDLGRIKAPTLLIWGLNDTITPPVVAHEFRRLLPHSELHFLDHCGHAPMMERPQAFNRLLQQFLVPAAGPAATPA</sequence>
<dbReference type="Gene3D" id="3.40.50.1820">
    <property type="entry name" value="alpha/beta hydrolase"/>
    <property type="match status" value="1"/>
</dbReference>
<comment type="caution">
    <text evidence="2">The sequence shown here is derived from an EMBL/GenBank/DDBJ whole genome shotgun (WGS) entry which is preliminary data.</text>
</comment>
<dbReference type="GO" id="GO:0047372">
    <property type="term" value="F:monoacylglycerol lipase activity"/>
    <property type="evidence" value="ECO:0007669"/>
    <property type="project" value="TreeGrafter"/>
</dbReference>
<keyword evidence="3" id="KW-1185">Reference proteome</keyword>